<accession>A0ABV8NSX8</accession>
<dbReference type="EMBL" id="JBHSBY010000144">
    <property type="protein sequence ID" value="MFC4198940.1"/>
    <property type="molecule type" value="Genomic_DNA"/>
</dbReference>
<keyword evidence="2" id="KW-1185">Reference proteome</keyword>
<gene>
    <name evidence="1" type="ORF">ACFOUY_19695</name>
</gene>
<evidence type="ECO:0000313" key="2">
    <source>
        <dbReference type="Proteomes" id="UP001595792"/>
    </source>
</evidence>
<proteinExistence type="predicted"/>
<dbReference type="Proteomes" id="UP001595792">
    <property type="component" value="Unassembled WGS sequence"/>
</dbReference>
<dbReference type="Pfam" id="PF13366">
    <property type="entry name" value="PDDEXK_3"/>
    <property type="match status" value="1"/>
</dbReference>
<name>A0ABV8NSX8_9SPHI</name>
<comment type="caution">
    <text evidence="1">The sequence shown here is derived from an EMBL/GenBank/DDBJ whole genome shotgun (WGS) entry which is preliminary data.</text>
</comment>
<protein>
    <submittedName>
        <fullName evidence="1">GxxExxY protein</fullName>
    </submittedName>
</protein>
<organism evidence="1 2">
    <name type="scientific">Pedobacter jamesrossensis</name>
    <dbReference type="NCBI Taxonomy" id="1908238"/>
    <lineage>
        <taxon>Bacteria</taxon>
        <taxon>Pseudomonadati</taxon>
        <taxon>Bacteroidota</taxon>
        <taxon>Sphingobacteriia</taxon>
        <taxon>Sphingobacteriales</taxon>
        <taxon>Sphingobacteriaceae</taxon>
        <taxon>Pedobacter</taxon>
    </lineage>
</organism>
<evidence type="ECO:0000313" key="1">
    <source>
        <dbReference type="EMBL" id="MFC4198940.1"/>
    </source>
</evidence>
<dbReference type="NCBIfam" id="TIGR04256">
    <property type="entry name" value="GxxExxY"/>
    <property type="match status" value="1"/>
</dbReference>
<dbReference type="RefSeq" id="WP_378962989.1">
    <property type="nucleotide sequence ID" value="NZ_JBHRXC010000016.1"/>
</dbReference>
<reference evidence="2" key="1">
    <citation type="journal article" date="2019" name="Int. J. Syst. Evol. Microbiol.">
        <title>The Global Catalogue of Microorganisms (GCM) 10K type strain sequencing project: providing services to taxonomists for standard genome sequencing and annotation.</title>
        <authorList>
            <consortium name="The Broad Institute Genomics Platform"/>
            <consortium name="The Broad Institute Genome Sequencing Center for Infectious Disease"/>
            <person name="Wu L."/>
            <person name="Ma J."/>
        </authorList>
    </citation>
    <scope>NUCLEOTIDE SEQUENCE [LARGE SCALE GENOMIC DNA]</scope>
    <source>
        <strain evidence="2">CCM 8689</strain>
    </source>
</reference>
<dbReference type="InterPro" id="IPR026350">
    <property type="entry name" value="GxxExxY"/>
</dbReference>
<sequence>MTKVFHQDEYPLQDETYNIIGIAMEVHRILGKGLLEIVYKDAIEYELKIRGIPYKREKEYAIEYKDTILPHRFYADFLIYDEIIVEIKSKAGIIEEHYAQVTNYLGIAKLEVGLIINFHEKSLQYKRIINK</sequence>